<evidence type="ECO:0008006" key="3">
    <source>
        <dbReference type="Google" id="ProtNLM"/>
    </source>
</evidence>
<evidence type="ECO:0000313" key="1">
    <source>
        <dbReference type="EMBL" id="EIE20199.1"/>
    </source>
</evidence>
<dbReference type="RefSeq" id="XP_005644743.1">
    <property type="nucleotide sequence ID" value="XM_005644686.1"/>
</dbReference>
<dbReference type="KEGG" id="csl:COCSUDRAFT_48641"/>
<evidence type="ECO:0000313" key="2">
    <source>
        <dbReference type="Proteomes" id="UP000007264"/>
    </source>
</evidence>
<organism evidence="1 2">
    <name type="scientific">Coccomyxa subellipsoidea (strain C-169)</name>
    <name type="common">Green microalga</name>
    <dbReference type="NCBI Taxonomy" id="574566"/>
    <lineage>
        <taxon>Eukaryota</taxon>
        <taxon>Viridiplantae</taxon>
        <taxon>Chlorophyta</taxon>
        <taxon>core chlorophytes</taxon>
        <taxon>Trebouxiophyceae</taxon>
        <taxon>Trebouxiophyceae incertae sedis</taxon>
        <taxon>Coccomyxaceae</taxon>
        <taxon>Coccomyxa</taxon>
        <taxon>Coccomyxa subellipsoidea</taxon>
    </lineage>
</organism>
<comment type="caution">
    <text evidence="1">The sequence shown here is derived from an EMBL/GenBank/DDBJ whole genome shotgun (WGS) entry which is preliminary data.</text>
</comment>
<proteinExistence type="predicted"/>
<dbReference type="AlphaFoldDB" id="I0YP80"/>
<dbReference type="Pfam" id="PF06127">
    <property type="entry name" value="Mpo1-like"/>
    <property type="match status" value="1"/>
</dbReference>
<dbReference type="EMBL" id="AGSI01000016">
    <property type="protein sequence ID" value="EIE20199.1"/>
    <property type="molecule type" value="Genomic_DNA"/>
</dbReference>
<reference evidence="1 2" key="1">
    <citation type="journal article" date="2012" name="Genome Biol.">
        <title>The genome of the polar eukaryotic microalga coccomyxa subellipsoidea reveals traits of cold adaptation.</title>
        <authorList>
            <person name="Blanc G."/>
            <person name="Agarkova I."/>
            <person name="Grimwood J."/>
            <person name="Kuo A."/>
            <person name="Brueggeman A."/>
            <person name="Dunigan D."/>
            <person name="Gurnon J."/>
            <person name="Ladunga I."/>
            <person name="Lindquist E."/>
            <person name="Lucas S."/>
            <person name="Pangilinan J."/>
            <person name="Proschold T."/>
            <person name="Salamov A."/>
            <person name="Schmutz J."/>
            <person name="Weeks D."/>
            <person name="Yamada T."/>
            <person name="Claverie J.M."/>
            <person name="Grigoriev I."/>
            <person name="Van Etten J."/>
            <person name="Lomsadze A."/>
            <person name="Borodovsky M."/>
        </authorList>
    </citation>
    <scope>NUCLEOTIDE SEQUENCE [LARGE SCALE GENOMIC DNA]</scope>
    <source>
        <strain evidence="1 2">C-169</strain>
    </source>
</reference>
<gene>
    <name evidence="1" type="ORF">COCSUDRAFT_48641</name>
</gene>
<dbReference type="InterPro" id="IPR009305">
    <property type="entry name" value="Mpo1-like"/>
</dbReference>
<dbReference type="PANTHER" id="PTHR34205:SF2">
    <property type="entry name" value="DUF962 DOMAIN-CONTAINING PROTEIN"/>
    <property type="match status" value="1"/>
</dbReference>
<dbReference type="PANTHER" id="PTHR34205">
    <property type="entry name" value="TRANSMEMBRANE PROTEIN"/>
    <property type="match status" value="1"/>
</dbReference>
<name>I0YP80_COCSC</name>
<keyword evidence="2" id="KW-1185">Reference proteome</keyword>
<accession>I0YP80</accession>
<dbReference type="OrthoDB" id="5511466at2759"/>
<dbReference type="GeneID" id="17038175"/>
<dbReference type="Proteomes" id="UP000007264">
    <property type="component" value="Unassembled WGS sequence"/>
</dbReference>
<sequence>MGINGKDRLKTYDEFWPLYLKEHSKSDTRQLHYLGSGLALAALCGAAVKKDARLLAAIPLAGYGPAWVGHFFVEKNKPASFKYPLWSLCSDFRMFYLWLSGKLDAELEKCSESADELAEES</sequence>
<dbReference type="eggNOG" id="ENOG502S1IP">
    <property type="taxonomic scope" value="Eukaryota"/>
</dbReference>
<protein>
    <recommendedName>
        <fullName evidence="3">DUF962-domain-containing protein</fullName>
    </recommendedName>
</protein>